<evidence type="ECO:0000256" key="1">
    <source>
        <dbReference type="SAM" id="Coils"/>
    </source>
</evidence>
<feature type="coiled-coil region" evidence="1">
    <location>
        <begin position="346"/>
        <end position="376"/>
    </location>
</feature>
<comment type="caution">
    <text evidence="4">The sequence shown here is derived from an EMBL/GenBank/DDBJ whole genome shotgun (WGS) entry which is preliminary data.</text>
</comment>
<sequence>MGLLIGSIGYGQSAVDSLLQELDATLADSKVYAEKKEVRIRELKEQLKAPGVDSMTRYGLYDQLFEAYRLYRFDSAMQFIFTKLEFAEATGRADWILDSKLKLSAVLTSAGMYKESLDHLEAVERELLSGTNLEFYYHTYKLLYESLRDYASDDTYAPYYDLKVRAYQDSLLGTLSPDSDGYLLESGVLLLSNGKLEAAEDIYRDIVNEREVPGTAAYARAAATLAHIYARQGQQGLQKKFRILSAISDIQAAVKENAALTDLAVQLYREGDIPRANRYIEFALADANFYNARQRKVEISEVYPIITGAYQMQIERQKAILGRYLGIIAVISVLLVIALVWIYWQMRRLARARKNLHQANVQLQELNQQLKEANFVKEEYIGHFLNQCSVYIEKLENYQKLVRKNVLAKKMNTLLEMTEPDAISQAELKEFYANFDAAFLRLYPDFVSEFNGLLDKGERVNLKNGELLNTELRIFALIRLGIADSNKIAHFLRYSVNTIYNYRAQIKNKSSIDRDQFEEEVMKIGAIPA</sequence>
<dbReference type="InterPro" id="IPR011990">
    <property type="entry name" value="TPR-like_helical_dom_sf"/>
</dbReference>
<feature type="transmembrane region" description="Helical" evidence="2">
    <location>
        <begin position="324"/>
        <end position="344"/>
    </location>
</feature>
<dbReference type="AlphaFoldDB" id="A0A2D0N5I2"/>
<name>A0A2D0N5I2_FLAN2</name>
<evidence type="ECO:0000256" key="2">
    <source>
        <dbReference type="SAM" id="Phobius"/>
    </source>
</evidence>
<keyword evidence="2" id="KW-1133">Transmembrane helix</keyword>
<gene>
    <name evidence="4" type="ORF">CRP01_27435</name>
</gene>
<dbReference type="InterPro" id="IPR045957">
    <property type="entry name" value="DUF6377"/>
</dbReference>
<keyword evidence="2" id="KW-0472">Membrane</keyword>
<evidence type="ECO:0000259" key="3">
    <source>
        <dbReference type="Pfam" id="PF19904"/>
    </source>
</evidence>
<dbReference type="Proteomes" id="UP000223913">
    <property type="component" value="Unassembled WGS sequence"/>
</dbReference>
<keyword evidence="1" id="KW-0175">Coiled coil</keyword>
<evidence type="ECO:0000313" key="5">
    <source>
        <dbReference type="Proteomes" id="UP000223913"/>
    </source>
</evidence>
<reference evidence="4 5" key="1">
    <citation type="submission" date="2017-10" db="EMBL/GenBank/DDBJ databases">
        <title>The draft genome sequence of Lewinella nigricans NBRC 102662.</title>
        <authorList>
            <person name="Wang K."/>
        </authorList>
    </citation>
    <scope>NUCLEOTIDE SEQUENCE [LARGE SCALE GENOMIC DNA]</scope>
    <source>
        <strain evidence="4 5">NBRC 102662</strain>
    </source>
</reference>
<accession>A0A2D0N5I2</accession>
<dbReference type="EMBL" id="PDUD01000032">
    <property type="protein sequence ID" value="PHN03419.1"/>
    <property type="molecule type" value="Genomic_DNA"/>
</dbReference>
<organism evidence="4 5">
    <name type="scientific">Flavilitoribacter nigricans (strain ATCC 23147 / DSM 23189 / NBRC 102662 / NCIMB 1420 / SS-2)</name>
    <name type="common">Lewinella nigricans</name>
    <dbReference type="NCBI Taxonomy" id="1122177"/>
    <lineage>
        <taxon>Bacteria</taxon>
        <taxon>Pseudomonadati</taxon>
        <taxon>Bacteroidota</taxon>
        <taxon>Saprospiria</taxon>
        <taxon>Saprospirales</taxon>
        <taxon>Lewinellaceae</taxon>
        <taxon>Flavilitoribacter</taxon>
    </lineage>
</organism>
<keyword evidence="5" id="KW-1185">Reference proteome</keyword>
<dbReference type="Pfam" id="PF19904">
    <property type="entry name" value="DUF6377"/>
    <property type="match status" value="1"/>
</dbReference>
<dbReference type="Gene3D" id="1.25.40.10">
    <property type="entry name" value="Tetratricopeptide repeat domain"/>
    <property type="match status" value="1"/>
</dbReference>
<evidence type="ECO:0000313" key="4">
    <source>
        <dbReference type="EMBL" id="PHN03419.1"/>
    </source>
</evidence>
<proteinExistence type="predicted"/>
<feature type="domain" description="DUF6377" evidence="3">
    <location>
        <begin position="249"/>
        <end position="489"/>
    </location>
</feature>
<protein>
    <recommendedName>
        <fullName evidence="3">DUF6377 domain-containing protein</fullName>
    </recommendedName>
</protein>
<keyword evidence="2" id="KW-0812">Transmembrane</keyword>